<name>A0A6C0BJN8_9ZZZZ</name>
<protein>
    <submittedName>
        <fullName evidence="1">Uncharacterized protein</fullName>
    </submittedName>
</protein>
<organism evidence="1">
    <name type="scientific">viral metagenome</name>
    <dbReference type="NCBI Taxonomy" id="1070528"/>
    <lineage>
        <taxon>unclassified sequences</taxon>
        <taxon>metagenomes</taxon>
        <taxon>organismal metagenomes</taxon>
    </lineage>
</organism>
<reference evidence="1" key="1">
    <citation type="journal article" date="2020" name="Nature">
        <title>Giant virus diversity and host interactions through global metagenomics.</title>
        <authorList>
            <person name="Schulz F."/>
            <person name="Roux S."/>
            <person name="Paez-Espino D."/>
            <person name="Jungbluth S."/>
            <person name="Walsh D.A."/>
            <person name="Denef V.J."/>
            <person name="McMahon K.D."/>
            <person name="Konstantinidis K.T."/>
            <person name="Eloe-Fadrosh E.A."/>
            <person name="Kyrpides N.C."/>
            <person name="Woyke T."/>
        </authorList>
    </citation>
    <scope>NUCLEOTIDE SEQUENCE</scope>
    <source>
        <strain evidence="1">GVMAG-M-3300014204-73</strain>
    </source>
</reference>
<accession>A0A6C0BJN8</accession>
<evidence type="ECO:0000313" key="1">
    <source>
        <dbReference type="EMBL" id="QHS92587.1"/>
    </source>
</evidence>
<dbReference type="EMBL" id="MN739182">
    <property type="protein sequence ID" value="QHS92587.1"/>
    <property type="molecule type" value="Genomic_DNA"/>
</dbReference>
<sequence length="52" mass="5886">MDHLLSGKSNNVYLSHYVVNATISCYDEMNGLYYNLTQVEFENIAKGKIGIN</sequence>
<proteinExistence type="predicted"/>
<dbReference type="AlphaFoldDB" id="A0A6C0BJN8"/>